<feature type="domain" description="PAS" evidence="18">
    <location>
        <begin position="424"/>
        <end position="479"/>
    </location>
</feature>
<keyword evidence="13" id="KW-0175">Coiled coil</keyword>
<dbReference type="InterPro" id="IPR004358">
    <property type="entry name" value="Sig_transdc_His_kin-like_C"/>
</dbReference>
<evidence type="ECO:0000256" key="7">
    <source>
        <dbReference type="ARBA" id="ARBA00022777"/>
    </source>
</evidence>
<dbReference type="EC" id="2.7.13.3" evidence="3"/>
<dbReference type="AlphaFoldDB" id="A0A8J7U5G7"/>
<dbReference type="Pfam" id="PF00512">
    <property type="entry name" value="HisKA"/>
    <property type="match status" value="1"/>
</dbReference>
<dbReference type="Gene3D" id="1.10.287.130">
    <property type="match status" value="1"/>
</dbReference>
<feature type="coiled-coil region" evidence="13">
    <location>
        <begin position="521"/>
        <end position="548"/>
    </location>
</feature>
<dbReference type="SMART" id="SM00304">
    <property type="entry name" value="HAMP"/>
    <property type="match status" value="1"/>
</dbReference>
<dbReference type="InterPro" id="IPR003660">
    <property type="entry name" value="HAMP_dom"/>
</dbReference>
<keyword evidence="8" id="KW-0067">ATP-binding</keyword>
<dbReference type="Pfam" id="PF00072">
    <property type="entry name" value="Response_reg"/>
    <property type="match status" value="1"/>
</dbReference>
<gene>
    <name evidence="20" type="ORF">J3U88_20315</name>
</gene>
<dbReference type="PROSITE" id="PS50885">
    <property type="entry name" value="HAMP"/>
    <property type="match status" value="1"/>
</dbReference>
<protein>
    <recommendedName>
        <fullName evidence="3">histidine kinase</fullName>
        <ecNumber evidence="3">2.7.13.3</ecNumber>
    </recommendedName>
</protein>
<dbReference type="InterPro" id="IPR005467">
    <property type="entry name" value="His_kinase_dom"/>
</dbReference>
<keyword evidence="11" id="KW-0131">Cell cycle</keyword>
<name>A0A8J7U5G7_9BACT</name>
<dbReference type="InterPro" id="IPR035965">
    <property type="entry name" value="PAS-like_dom_sf"/>
</dbReference>
<dbReference type="SMART" id="SM00448">
    <property type="entry name" value="REC"/>
    <property type="match status" value="1"/>
</dbReference>
<dbReference type="SUPFAM" id="SSF158472">
    <property type="entry name" value="HAMP domain-like"/>
    <property type="match status" value="1"/>
</dbReference>
<comment type="subcellular location">
    <subcellularLocation>
        <location evidence="2">Membrane</location>
    </subcellularLocation>
</comment>
<evidence type="ECO:0000256" key="12">
    <source>
        <dbReference type="PROSITE-ProRule" id="PRU00169"/>
    </source>
</evidence>
<dbReference type="InterPro" id="IPR013655">
    <property type="entry name" value="PAS_fold_3"/>
</dbReference>
<dbReference type="Gene3D" id="3.30.565.10">
    <property type="entry name" value="Histidine kinase-like ATPase, C-terminal domain"/>
    <property type="match status" value="1"/>
</dbReference>
<dbReference type="Gene3D" id="3.30.450.20">
    <property type="entry name" value="PAS domain"/>
    <property type="match status" value="1"/>
</dbReference>
<feature type="transmembrane region" description="Helical" evidence="15">
    <location>
        <begin position="332"/>
        <end position="353"/>
    </location>
</feature>
<evidence type="ECO:0000313" key="21">
    <source>
        <dbReference type="Proteomes" id="UP000664417"/>
    </source>
</evidence>
<dbReference type="Gene3D" id="6.10.340.10">
    <property type="match status" value="1"/>
</dbReference>
<dbReference type="InterPro" id="IPR003594">
    <property type="entry name" value="HATPase_dom"/>
</dbReference>
<keyword evidence="9" id="KW-0902">Two-component regulatory system</keyword>
<feature type="domain" description="Histidine kinase" evidence="16">
    <location>
        <begin position="548"/>
        <end position="769"/>
    </location>
</feature>
<dbReference type="GO" id="GO:0000155">
    <property type="term" value="F:phosphorelay sensor kinase activity"/>
    <property type="evidence" value="ECO:0007669"/>
    <property type="project" value="InterPro"/>
</dbReference>
<evidence type="ECO:0000256" key="4">
    <source>
        <dbReference type="ARBA" id="ARBA00022553"/>
    </source>
</evidence>
<evidence type="ECO:0000256" key="9">
    <source>
        <dbReference type="ARBA" id="ARBA00023012"/>
    </source>
</evidence>
<evidence type="ECO:0000256" key="13">
    <source>
        <dbReference type="SAM" id="Coils"/>
    </source>
</evidence>
<accession>A0A8J7U5G7</accession>
<dbReference type="CDD" id="cd00082">
    <property type="entry name" value="HisKA"/>
    <property type="match status" value="1"/>
</dbReference>
<feature type="modified residue" description="4-aspartylphosphate" evidence="12">
    <location>
        <position position="976"/>
    </location>
</feature>
<dbReference type="CDD" id="cd17546">
    <property type="entry name" value="REC_hyHK_CKI1_RcsC-like"/>
    <property type="match status" value="1"/>
</dbReference>
<evidence type="ECO:0000256" key="5">
    <source>
        <dbReference type="ARBA" id="ARBA00022679"/>
    </source>
</evidence>
<keyword evidence="6" id="KW-0547">Nucleotide-binding</keyword>
<evidence type="ECO:0000256" key="11">
    <source>
        <dbReference type="ARBA" id="ARBA00023306"/>
    </source>
</evidence>
<dbReference type="PRINTS" id="PR00344">
    <property type="entry name" value="BCTRLSENSOR"/>
</dbReference>
<proteinExistence type="predicted"/>
<comment type="catalytic activity">
    <reaction evidence="1">
        <text>ATP + protein L-histidine = ADP + protein N-phospho-L-histidine.</text>
        <dbReference type="EC" id="2.7.13.3"/>
    </reaction>
</comment>
<evidence type="ECO:0000256" key="1">
    <source>
        <dbReference type="ARBA" id="ARBA00000085"/>
    </source>
</evidence>
<feature type="region of interest" description="Disordered" evidence="14">
    <location>
        <begin position="902"/>
        <end position="921"/>
    </location>
</feature>
<dbReference type="EMBL" id="JAFREP010000019">
    <property type="protein sequence ID" value="MBO1320834.1"/>
    <property type="molecule type" value="Genomic_DNA"/>
</dbReference>
<dbReference type="CDD" id="cd00130">
    <property type="entry name" value="PAS"/>
    <property type="match status" value="1"/>
</dbReference>
<evidence type="ECO:0000256" key="2">
    <source>
        <dbReference type="ARBA" id="ARBA00004370"/>
    </source>
</evidence>
<comment type="caution">
    <text evidence="20">The sequence shown here is derived from an EMBL/GenBank/DDBJ whole genome shotgun (WGS) entry which is preliminary data.</text>
</comment>
<dbReference type="CDD" id="cd16922">
    <property type="entry name" value="HATPase_EvgS-ArcB-TorS-like"/>
    <property type="match status" value="1"/>
</dbReference>
<dbReference type="SUPFAM" id="SSF52172">
    <property type="entry name" value="CheY-like"/>
    <property type="match status" value="1"/>
</dbReference>
<dbReference type="RefSeq" id="WP_207860799.1">
    <property type="nucleotide sequence ID" value="NZ_JAFREP010000019.1"/>
</dbReference>
<dbReference type="InterPro" id="IPR003661">
    <property type="entry name" value="HisK_dim/P_dom"/>
</dbReference>
<feature type="transmembrane region" description="Helical" evidence="15">
    <location>
        <begin position="12"/>
        <end position="35"/>
    </location>
</feature>
<reference evidence="20" key="1">
    <citation type="submission" date="2021-03" db="EMBL/GenBank/DDBJ databases">
        <authorList>
            <person name="Wang G."/>
        </authorList>
    </citation>
    <scope>NUCLEOTIDE SEQUENCE</scope>
    <source>
        <strain evidence="20">KCTC 12899</strain>
    </source>
</reference>
<keyword evidence="21" id="KW-1185">Reference proteome</keyword>
<keyword evidence="5" id="KW-0808">Transferase</keyword>
<feature type="domain" description="HAMP" evidence="19">
    <location>
        <begin position="355"/>
        <end position="408"/>
    </location>
</feature>
<dbReference type="SMART" id="SM00091">
    <property type="entry name" value="PAS"/>
    <property type="match status" value="1"/>
</dbReference>
<dbReference type="FunFam" id="1.10.287.130:FF:000038">
    <property type="entry name" value="Sensory transduction histidine kinase"/>
    <property type="match status" value="1"/>
</dbReference>
<dbReference type="GO" id="GO:0016020">
    <property type="term" value="C:membrane"/>
    <property type="evidence" value="ECO:0007669"/>
    <property type="project" value="UniProtKB-SubCell"/>
</dbReference>
<keyword evidence="4 12" id="KW-0597">Phosphoprotein</keyword>
<dbReference type="InterPro" id="IPR011006">
    <property type="entry name" value="CheY-like_superfamily"/>
</dbReference>
<dbReference type="PANTHER" id="PTHR45339">
    <property type="entry name" value="HYBRID SIGNAL TRANSDUCTION HISTIDINE KINASE J"/>
    <property type="match status" value="1"/>
</dbReference>
<dbReference type="GO" id="GO:0005524">
    <property type="term" value="F:ATP binding"/>
    <property type="evidence" value="ECO:0007669"/>
    <property type="project" value="UniProtKB-KW"/>
</dbReference>
<dbReference type="InterPro" id="IPR036097">
    <property type="entry name" value="HisK_dim/P_sf"/>
</dbReference>
<dbReference type="Pfam" id="PF08447">
    <property type="entry name" value="PAS_3"/>
    <property type="match status" value="1"/>
</dbReference>
<dbReference type="SMART" id="SM00387">
    <property type="entry name" value="HATPase_c"/>
    <property type="match status" value="1"/>
</dbReference>
<evidence type="ECO:0000259" key="19">
    <source>
        <dbReference type="PROSITE" id="PS50885"/>
    </source>
</evidence>
<dbReference type="NCBIfam" id="TIGR00229">
    <property type="entry name" value="sensory_box"/>
    <property type="match status" value="1"/>
</dbReference>
<evidence type="ECO:0000259" key="16">
    <source>
        <dbReference type="PROSITE" id="PS50109"/>
    </source>
</evidence>
<organism evidence="20 21">
    <name type="scientific">Acanthopleuribacter pedis</name>
    <dbReference type="NCBI Taxonomy" id="442870"/>
    <lineage>
        <taxon>Bacteria</taxon>
        <taxon>Pseudomonadati</taxon>
        <taxon>Acidobacteriota</taxon>
        <taxon>Holophagae</taxon>
        <taxon>Acanthopleuribacterales</taxon>
        <taxon>Acanthopleuribacteraceae</taxon>
        <taxon>Acanthopleuribacter</taxon>
    </lineage>
</organism>
<dbReference type="Gene3D" id="3.40.50.2300">
    <property type="match status" value="1"/>
</dbReference>
<dbReference type="InterPro" id="IPR036890">
    <property type="entry name" value="HATPase_C_sf"/>
</dbReference>
<dbReference type="PROSITE" id="PS50109">
    <property type="entry name" value="HIS_KIN"/>
    <property type="match status" value="1"/>
</dbReference>
<evidence type="ECO:0000259" key="17">
    <source>
        <dbReference type="PROSITE" id="PS50110"/>
    </source>
</evidence>
<keyword evidence="15" id="KW-1133">Transmembrane helix</keyword>
<feature type="domain" description="Response regulatory" evidence="17">
    <location>
        <begin position="927"/>
        <end position="1045"/>
    </location>
</feature>
<evidence type="ECO:0000256" key="6">
    <source>
        <dbReference type="ARBA" id="ARBA00022741"/>
    </source>
</evidence>
<evidence type="ECO:0000259" key="18">
    <source>
        <dbReference type="PROSITE" id="PS50112"/>
    </source>
</evidence>
<keyword evidence="7" id="KW-0418">Kinase</keyword>
<dbReference type="InterPro" id="IPR000014">
    <property type="entry name" value="PAS"/>
</dbReference>
<dbReference type="SMART" id="SM00388">
    <property type="entry name" value="HisKA"/>
    <property type="match status" value="1"/>
</dbReference>
<evidence type="ECO:0000256" key="8">
    <source>
        <dbReference type="ARBA" id="ARBA00022840"/>
    </source>
</evidence>
<evidence type="ECO:0000256" key="14">
    <source>
        <dbReference type="SAM" id="MobiDB-lite"/>
    </source>
</evidence>
<dbReference type="PROSITE" id="PS50110">
    <property type="entry name" value="RESPONSE_REGULATORY"/>
    <property type="match status" value="1"/>
</dbReference>
<dbReference type="SUPFAM" id="SSF55874">
    <property type="entry name" value="ATPase domain of HSP90 chaperone/DNA topoisomerase II/histidine kinase"/>
    <property type="match status" value="1"/>
</dbReference>
<dbReference type="InterPro" id="IPR001789">
    <property type="entry name" value="Sig_transdc_resp-reg_receiver"/>
</dbReference>
<keyword evidence="10 15" id="KW-0472">Membrane</keyword>
<dbReference type="FunFam" id="3.30.565.10:FF:000010">
    <property type="entry name" value="Sensor histidine kinase RcsC"/>
    <property type="match status" value="1"/>
</dbReference>
<dbReference type="SUPFAM" id="SSF55785">
    <property type="entry name" value="PYP-like sensor domain (PAS domain)"/>
    <property type="match status" value="1"/>
</dbReference>
<dbReference type="PANTHER" id="PTHR45339:SF5">
    <property type="entry name" value="HISTIDINE KINASE"/>
    <property type="match status" value="1"/>
</dbReference>
<dbReference type="Pfam" id="PF02518">
    <property type="entry name" value="HATPase_c"/>
    <property type="match status" value="1"/>
</dbReference>
<evidence type="ECO:0000313" key="20">
    <source>
        <dbReference type="EMBL" id="MBO1320834.1"/>
    </source>
</evidence>
<keyword evidence="15" id="KW-0812">Transmembrane</keyword>
<dbReference type="Proteomes" id="UP000664417">
    <property type="component" value="Unassembled WGS sequence"/>
</dbReference>
<dbReference type="SUPFAM" id="SSF47384">
    <property type="entry name" value="Homodimeric domain of signal transducing histidine kinase"/>
    <property type="match status" value="1"/>
</dbReference>
<dbReference type="PROSITE" id="PS50112">
    <property type="entry name" value="PAS"/>
    <property type="match status" value="1"/>
</dbReference>
<evidence type="ECO:0000256" key="3">
    <source>
        <dbReference type="ARBA" id="ARBA00012438"/>
    </source>
</evidence>
<evidence type="ECO:0000256" key="15">
    <source>
        <dbReference type="SAM" id="Phobius"/>
    </source>
</evidence>
<sequence>MAVSSGKMRLSVRFLLLLVTGTLTFLVFFLAIFLARDALDARDQADYFQEANAMVTSIHDMDRALGREAAYGMLLMVSNRETRAVITPQLKEIQRQNDQHINQTLDHIAAHAQARNNQVAVTLSERCRGQYAELKTLRAALVSSRGLHQDTWVESFSSLFHLFRLLRSNITQPQTPGQHLLRQNLLTRAASAQLYETTVREGTLLMWVMAGGDGFRQDSMDRLTQRLTLIRELADRDRTILAQLVEQNRQNDNAHLMVSAFEEMNEQFEKLDTMRRKIYAAALLEDTTQLEPGAWLDELNRVLDSIARFESQISQPTERILSKTSNAANQKLLLVVIACSGLSAIALMFVLAIRRRVLVPVQLVTERMTLLAAGTTDVSLPKPLYRDEIGDMLAALEVFRRNTERMNQLSRERGKFFLKSPQMLFILDTKGNFLEVNQAAERILGRKSEWFTPKRFNAAVHPKDLRRMRDMWRSLLDGQDISFFEMRLRHHDGSWRWISWHAALVKEDNMVVAVAADTTDRINMERDLRKAKEDAETANRAKSEFLANMSHEIRTPMNGILGGAELLHQMTLNEEQGDIVDLIRKSSTHLLGILNDILDLSKIEAGKLTLQNTAFPLHELLWSVGELIAVKLQNKPVELAINIDPDLPMMVRGDEGRLRQVMLNLAGNAAKFTSKGHILIVAKRIHSQDDELVLHYEVIDTGTGIPAEDLDVIFEKFSQVDSSSTRRFGGTGLGLAICGRLVELMGGKLEVASEIGVGSRFWFEITVQQEETQPRKPVFEPQAEAVVVVWSAQNFLFDSLAPHLHRVNVECIDCRVPQQPPEAAANMPHAMIICDVDQLSAATLGRWLERNGANAAAQLLFVSMSPITDATKAYGRYLRKPINPNLVLNRLHQHISHEVKSITPAAPSGGDVAPTHNEPRDPDEKAEILLVEDNATNLMVTSGLLQAMGFKVTFAEDGEQALNRMKGERFDLVLMDCHMPKMDGYRATRLIREWEQEHGGHHNIVAITANAMVGDRELCLDAGMDDYIAKPLTQKALCETLTRFGLAGPAQTPAKEA</sequence>
<evidence type="ECO:0000256" key="10">
    <source>
        <dbReference type="ARBA" id="ARBA00023136"/>
    </source>
</evidence>